<accession>A0A1W2E436</accession>
<dbReference type="AlphaFoldDB" id="A0A1W2E436"/>
<dbReference type="RefSeq" id="WP_084071248.1">
    <property type="nucleotide sequence ID" value="NZ_FWXY01000024.1"/>
</dbReference>
<protein>
    <submittedName>
        <fullName evidence="1">Uncharacterized conserved protein YbbK, DUF523 family</fullName>
    </submittedName>
</protein>
<dbReference type="EMBL" id="FWXY01000024">
    <property type="protein sequence ID" value="SMD04543.1"/>
    <property type="molecule type" value="Genomic_DNA"/>
</dbReference>
<dbReference type="PANTHER" id="PTHR30087:SF1">
    <property type="entry name" value="HYPOTHETICAL CYTOSOLIC PROTEIN"/>
    <property type="match status" value="1"/>
</dbReference>
<dbReference type="Pfam" id="PF04463">
    <property type="entry name" value="2-thiour_desulf"/>
    <property type="match status" value="1"/>
</dbReference>
<organism evidence="1 2">
    <name type="scientific">Desulfocicer vacuolatum DSM 3385</name>
    <dbReference type="NCBI Taxonomy" id="1121400"/>
    <lineage>
        <taxon>Bacteria</taxon>
        <taxon>Pseudomonadati</taxon>
        <taxon>Thermodesulfobacteriota</taxon>
        <taxon>Desulfobacteria</taxon>
        <taxon>Desulfobacterales</taxon>
        <taxon>Desulfobacteraceae</taxon>
        <taxon>Desulfocicer</taxon>
    </lineage>
</organism>
<dbReference type="STRING" id="1121400.SAMN02746065_12417"/>
<evidence type="ECO:0000313" key="1">
    <source>
        <dbReference type="EMBL" id="SMD04543.1"/>
    </source>
</evidence>
<dbReference type="OrthoDB" id="495783at2"/>
<dbReference type="PANTHER" id="PTHR30087">
    <property type="entry name" value="INNER MEMBRANE PROTEIN"/>
    <property type="match status" value="1"/>
</dbReference>
<dbReference type="Proteomes" id="UP000192418">
    <property type="component" value="Unassembled WGS sequence"/>
</dbReference>
<name>A0A1W2E436_9BACT</name>
<sequence length="163" mass="17586">MEKILISGCLLGMNVRYDNKNQSIESEIVIKWQRESRLVVVCPEVEGGLFVPRPPAEIVEGGGEDVLNGKAGILNKNGEDVTAAFIRGAEIALELAKRFSIRIAILKEKSPSCGSSSIYDGSFSGKRIPGQGVTAALLRKNGIKVFSEKQLAAVQEYIGLLPN</sequence>
<keyword evidence="2" id="KW-1185">Reference proteome</keyword>
<evidence type="ECO:0000313" key="2">
    <source>
        <dbReference type="Proteomes" id="UP000192418"/>
    </source>
</evidence>
<proteinExistence type="predicted"/>
<reference evidence="1 2" key="1">
    <citation type="submission" date="2017-04" db="EMBL/GenBank/DDBJ databases">
        <authorList>
            <person name="Afonso C.L."/>
            <person name="Miller P.J."/>
            <person name="Scott M.A."/>
            <person name="Spackman E."/>
            <person name="Goraichik I."/>
            <person name="Dimitrov K.M."/>
            <person name="Suarez D.L."/>
            <person name="Swayne D.E."/>
        </authorList>
    </citation>
    <scope>NUCLEOTIDE SEQUENCE [LARGE SCALE GENOMIC DNA]</scope>
    <source>
        <strain evidence="1 2">DSM 3385</strain>
    </source>
</reference>
<gene>
    <name evidence="1" type="ORF">SAMN02746065_12417</name>
</gene>
<dbReference type="InterPro" id="IPR007553">
    <property type="entry name" value="2-thiour_desulf"/>
</dbReference>